<dbReference type="InterPro" id="IPR003959">
    <property type="entry name" value="ATPase_AAA_core"/>
</dbReference>
<evidence type="ECO:0000256" key="3">
    <source>
        <dbReference type="ARBA" id="ARBA00022833"/>
    </source>
</evidence>
<dbReference type="GO" id="GO:0046983">
    <property type="term" value="F:protein dimerization activity"/>
    <property type="evidence" value="ECO:0007669"/>
    <property type="project" value="UniProtKB-UniRule"/>
</dbReference>
<keyword evidence="10" id="KW-1185">Reference proteome</keyword>
<reference evidence="9" key="1">
    <citation type="journal article" date="2018" name="Genome Announc.">
        <title>Draft Genome Sequence of "Candidatus Phycosocius bacilliformis," an Alphaproteobacterial Ectosymbiont of the Hydrocarbon-Producing Green Alga Botryococcus braunii.</title>
        <authorList>
            <person name="Tanabe Y."/>
            <person name="Yamaguchi H."/>
            <person name="Watanabe M.M."/>
        </authorList>
    </citation>
    <scope>NUCLEOTIDE SEQUENCE [LARGE SCALE GENOMIC DNA]</scope>
    <source>
        <strain evidence="9">BOTRYCO-2</strain>
    </source>
</reference>
<dbReference type="InterPro" id="IPR027417">
    <property type="entry name" value="P-loop_NTPase"/>
</dbReference>
<evidence type="ECO:0000256" key="7">
    <source>
        <dbReference type="PROSITE-ProRule" id="PRU01250"/>
    </source>
</evidence>
<dbReference type="Gene3D" id="3.40.50.300">
    <property type="entry name" value="P-loop containing nucleotide triphosphate hydrolases"/>
    <property type="match status" value="1"/>
</dbReference>
<evidence type="ECO:0000313" key="9">
    <source>
        <dbReference type="EMBL" id="GBF59380.1"/>
    </source>
</evidence>
<sequence>MTKAASGDSKNTLYCSFCGKSQHEVRKLIAGPTVFICDECVELCMDIIREENKNQLVKSKDGVPTPQEIKDVLDDYAVGQAYAKRVLAVAVHNHYKRLAHAQKNSDVELAKSNILLIGPTGCGKTLLAQTLARIIDVPFTMADATTLTEAGYVGEDVENIILKLLQASDYNVERAQRGIVYIDEIDKISRKSDNPSITRDVSGEGVQQALLKLMEGTVASVPPQGGRKHPQQEFLQVDTTNILFIAGGAFPGLDTIISRRGTGAGIGFGANVRSPDDRRTGDILRECEPEDLLKFGLIPEFVGRMPVFATLEDLDEAALIQILTEPKNALIKQYQRLFEMENVKLTFTDEALRCVATKAIARKTGARGLRSILEGVLLETMFDLPSYEGVEEVVVNGEVIEGRAKPLLIYAERRDQAAPAAAG</sequence>
<comment type="function">
    <text evidence="6">ATP-dependent specificity component of the Clp protease. It directs the protease to specific substrates. Can perform chaperone functions in the absence of ClpP.</text>
</comment>
<evidence type="ECO:0000313" key="10">
    <source>
        <dbReference type="Proteomes" id="UP000245086"/>
    </source>
</evidence>
<dbReference type="Gene3D" id="1.10.8.60">
    <property type="match status" value="1"/>
</dbReference>
<dbReference type="GO" id="GO:0051082">
    <property type="term" value="F:unfolded protein binding"/>
    <property type="evidence" value="ECO:0007669"/>
    <property type="project" value="UniProtKB-UniRule"/>
</dbReference>
<keyword evidence="1 6" id="KW-0479">Metal-binding</keyword>
<dbReference type="SUPFAM" id="SSF57716">
    <property type="entry name" value="Glucocorticoid receptor-like (DNA-binding domain)"/>
    <property type="match status" value="1"/>
</dbReference>
<dbReference type="SMART" id="SM00994">
    <property type="entry name" value="zf-C4_ClpX"/>
    <property type="match status" value="1"/>
</dbReference>
<feature type="binding site" evidence="6">
    <location>
        <begin position="119"/>
        <end position="126"/>
    </location>
    <ligand>
        <name>ATP</name>
        <dbReference type="ChEBI" id="CHEBI:30616"/>
    </ligand>
</feature>
<dbReference type="InterPro" id="IPR004487">
    <property type="entry name" value="Clp_protease_ATP-bd_su_ClpX"/>
</dbReference>
<dbReference type="SUPFAM" id="SSF52540">
    <property type="entry name" value="P-loop containing nucleoside triphosphate hydrolases"/>
    <property type="match status" value="1"/>
</dbReference>
<dbReference type="Proteomes" id="UP000245086">
    <property type="component" value="Unassembled WGS sequence"/>
</dbReference>
<evidence type="ECO:0000256" key="4">
    <source>
        <dbReference type="ARBA" id="ARBA00022840"/>
    </source>
</evidence>
<keyword evidence="5 6" id="KW-0143">Chaperone</keyword>
<dbReference type="NCBIfam" id="TIGR00382">
    <property type="entry name" value="clpX"/>
    <property type="match status" value="1"/>
</dbReference>
<dbReference type="Pfam" id="PF10431">
    <property type="entry name" value="ClpB_D2-small"/>
    <property type="match status" value="1"/>
</dbReference>
<protein>
    <recommendedName>
        <fullName evidence="6">ATP-dependent Clp protease ATP-binding subunit ClpX</fullName>
    </recommendedName>
</protein>
<comment type="caution">
    <text evidence="9">The sequence shown here is derived from an EMBL/GenBank/DDBJ whole genome shotgun (WGS) entry which is preliminary data.</text>
</comment>
<dbReference type="GO" id="GO:0009376">
    <property type="term" value="C:HslUV protease complex"/>
    <property type="evidence" value="ECO:0007669"/>
    <property type="project" value="TreeGrafter"/>
</dbReference>
<keyword evidence="9" id="KW-0378">Hydrolase</keyword>
<feature type="binding site" evidence="6 7">
    <location>
        <position position="37"/>
    </location>
    <ligand>
        <name>Zn(2+)</name>
        <dbReference type="ChEBI" id="CHEBI:29105"/>
    </ligand>
</feature>
<dbReference type="GO" id="GO:0008270">
    <property type="term" value="F:zinc ion binding"/>
    <property type="evidence" value="ECO:0007669"/>
    <property type="project" value="UniProtKB-UniRule"/>
</dbReference>
<evidence type="ECO:0000256" key="6">
    <source>
        <dbReference type="HAMAP-Rule" id="MF_00175"/>
    </source>
</evidence>
<dbReference type="GO" id="GO:0008233">
    <property type="term" value="F:peptidase activity"/>
    <property type="evidence" value="ECO:0007669"/>
    <property type="project" value="UniProtKB-KW"/>
</dbReference>
<dbReference type="SMART" id="SM01086">
    <property type="entry name" value="ClpB_D2-small"/>
    <property type="match status" value="1"/>
</dbReference>
<dbReference type="Pfam" id="PF07724">
    <property type="entry name" value="AAA_2"/>
    <property type="match status" value="1"/>
</dbReference>
<organism evidence="9 10">
    <name type="scientific">Candidatus Phycosocius bacilliformis</name>
    <dbReference type="NCBI Taxonomy" id="1445552"/>
    <lineage>
        <taxon>Bacteria</taxon>
        <taxon>Pseudomonadati</taxon>
        <taxon>Pseudomonadota</taxon>
        <taxon>Alphaproteobacteria</taxon>
        <taxon>Caulobacterales</taxon>
        <taxon>Caulobacterales incertae sedis</taxon>
        <taxon>Candidatus Phycosocius</taxon>
    </lineage>
</organism>
<dbReference type="GO" id="GO:0051301">
    <property type="term" value="P:cell division"/>
    <property type="evidence" value="ECO:0007669"/>
    <property type="project" value="TreeGrafter"/>
</dbReference>
<dbReference type="InterPro" id="IPR059188">
    <property type="entry name" value="Znf_CLPX-like"/>
</dbReference>
<feature type="binding site" evidence="6 7">
    <location>
        <position position="18"/>
    </location>
    <ligand>
        <name>Zn(2+)</name>
        <dbReference type="ChEBI" id="CHEBI:29105"/>
    </ligand>
</feature>
<dbReference type="InterPro" id="IPR050052">
    <property type="entry name" value="ATP-dep_Clp_protease_ClpX"/>
</dbReference>
<dbReference type="InterPro" id="IPR046425">
    <property type="entry name" value="ClpX_bact"/>
</dbReference>
<dbReference type="SMART" id="SM00382">
    <property type="entry name" value="AAA"/>
    <property type="match status" value="1"/>
</dbReference>
<dbReference type="OrthoDB" id="9804062at2"/>
<keyword evidence="9" id="KW-0645">Protease</keyword>
<dbReference type="EMBL" id="BFBR01000013">
    <property type="protein sequence ID" value="GBF59380.1"/>
    <property type="molecule type" value="Genomic_DNA"/>
</dbReference>
<comment type="subunit">
    <text evidence="6">Component of the ClpX-ClpP complex. Forms a hexameric ring that, in the presence of ATP, binds to fourteen ClpP subunits assembled into a disk-like structure with a central cavity, resembling the structure of eukaryotic proteasomes.</text>
</comment>
<feature type="domain" description="ClpX-type ZB" evidence="8">
    <location>
        <begin position="3"/>
        <end position="56"/>
    </location>
</feature>
<evidence type="ECO:0000256" key="2">
    <source>
        <dbReference type="ARBA" id="ARBA00022741"/>
    </source>
</evidence>
<dbReference type="GO" id="GO:0005524">
    <property type="term" value="F:ATP binding"/>
    <property type="evidence" value="ECO:0007669"/>
    <property type="project" value="UniProtKB-UniRule"/>
</dbReference>
<dbReference type="Gene3D" id="6.20.220.10">
    <property type="entry name" value="ClpX chaperone, C4-type zinc finger domain"/>
    <property type="match status" value="1"/>
</dbReference>
<feature type="binding site" evidence="6 7">
    <location>
        <position position="40"/>
    </location>
    <ligand>
        <name>Zn(2+)</name>
        <dbReference type="ChEBI" id="CHEBI:29105"/>
    </ligand>
</feature>
<comment type="similarity">
    <text evidence="6 7">Belongs to the ClpX chaperone family.</text>
</comment>
<dbReference type="GO" id="GO:0016887">
    <property type="term" value="F:ATP hydrolysis activity"/>
    <property type="evidence" value="ECO:0007669"/>
    <property type="project" value="InterPro"/>
</dbReference>
<dbReference type="CDD" id="cd19497">
    <property type="entry name" value="RecA-like_ClpX"/>
    <property type="match status" value="1"/>
</dbReference>
<dbReference type="PANTHER" id="PTHR48102:SF7">
    <property type="entry name" value="ATP-DEPENDENT CLP PROTEASE ATP-BINDING SUBUNIT CLPX-LIKE, MITOCHONDRIAL"/>
    <property type="match status" value="1"/>
</dbReference>
<keyword evidence="2 6" id="KW-0547">Nucleotide-binding</keyword>
<accession>A0A2P2EE87</accession>
<name>A0A2P2EE87_9PROT</name>
<dbReference type="NCBIfam" id="NF003745">
    <property type="entry name" value="PRK05342.1"/>
    <property type="match status" value="1"/>
</dbReference>
<dbReference type="InterPro" id="IPR010603">
    <property type="entry name" value="Znf_CppX_C4"/>
</dbReference>
<dbReference type="InterPro" id="IPR003593">
    <property type="entry name" value="AAA+_ATPase"/>
</dbReference>
<proteinExistence type="inferred from homology"/>
<dbReference type="GO" id="GO:0140662">
    <property type="term" value="F:ATP-dependent protein folding chaperone"/>
    <property type="evidence" value="ECO:0007669"/>
    <property type="project" value="InterPro"/>
</dbReference>
<dbReference type="Pfam" id="PF06689">
    <property type="entry name" value="zf-C4_ClpX"/>
    <property type="match status" value="1"/>
</dbReference>
<dbReference type="HAMAP" id="MF_00175">
    <property type="entry name" value="ClpX"/>
    <property type="match status" value="1"/>
</dbReference>
<dbReference type="PROSITE" id="PS51902">
    <property type="entry name" value="CLPX_ZB"/>
    <property type="match status" value="1"/>
</dbReference>
<evidence type="ECO:0000256" key="5">
    <source>
        <dbReference type="ARBA" id="ARBA00023186"/>
    </source>
</evidence>
<evidence type="ECO:0000259" key="8">
    <source>
        <dbReference type="PROSITE" id="PS51902"/>
    </source>
</evidence>
<dbReference type="InterPro" id="IPR019489">
    <property type="entry name" value="Clp_ATPase_C"/>
</dbReference>
<feature type="binding site" evidence="6 7">
    <location>
        <position position="15"/>
    </location>
    <ligand>
        <name>Zn(2+)</name>
        <dbReference type="ChEBI" id="CHEBI:29105"/>
    </ligand>
</feature>
<evidence type="ECO:0000256" key="1">
    <source>
        <dbReference type="ARBA" id="ARBA00022723"/>
    </source>
</evidence>
<keyword evidence="3 6" id="KW-0862">Zinc</keyword>
<gene>
    <name evidence="6 9" type="primary">clpX</name>
    <name evidence="9" type="ORF">PbB2_03076</name>
</gene>
<dbReference type="GO" id="GO:0051603">
    <property type="term" value="P:proteolysis involved in protein catabolic process"/>
    <property type="evidence" value="ECO:0007669"/>
    <property type="project" value="TreeGrafter"/>
</dbReference>
<keyword evidence="4 6" id="KW-0067">ATP-binding</keyword>
<dbReference type="RefSeq" id="WP_108986266.1">
    <property type="nucleotide sequence ID" value="NZ_BFBR01000013.1"/>
</dbReference>
<dbReference type="InterPro" id="IPR038366">
    <property type="entry name" value="Znf_CppX_C4_sf"/>
</dbReference>
<dbReference type="FunFam" id="1.10.8.60:FF:000002">
    <property type="entry name" value="ATP-dependent Clp protease ATP-binding subunit ClpX"/>
    <property type="match status" value="1"/>
</dbReference>
<dbReference type="PANTHER" id="PTHR48102">
    <property type="entry name" value="ATP-DEPENDENT CLP PROTEASE ATP-BINDING SUBUNIT CLPX-LIKE, MITOCHONDRIAL-RELATED"/>
    <property type="match status" value="1"/>
</dbReference>
<dbReference type="FunFam" id="3.40.50.300:FF:000005">
    <property type="entry name" value="ATP-dependent Clp protease ATP-binding subunit ClpX"/>
    <property type="match status" value="1"/>
</dbReference>
<dbReference type="AlphaFoldDB" id="A0A2P2EE87"/>